<dbReference type="OrthoDB" id="9798006at2"/>
<dbReference type="Gene3D" id="3.40.630.30">
    <property type="match status" value="1"/>
</dbReference>
<accession>A0A084GIW1</accession>
<dbReference type="EMBL" id="JNVC02000024">
    <property type="protein sequence ID" value="KEZ47273.1"/>
    <property type="molecule type" value="Genomic_DNA"/>
</dbReference>
<evidence type="ECO:0000313" key="5">
    <source>
        <dbReference type="Proteomes" id="UP000028549"/>
    </source>
</evidence>
<dbReference type="InterPro" id="IPR016181">
    <property type="entry name" value="Acyl_CoA_acyltransferase"/>
</dbReference>
<dbReference type="RefSeq" id="WP_029567249.1">
    <property type="nucleotide sequence ID" value="NZ_JNVC02000024.1"/>
</dbReference>
<gene>
    <name evidence="4" type="ORF">GS18_0220775</name>
</gene>
<name>A0A084GIW1_METID</name>
<evidence type="ECO:0000256" key="2">
    <source>
        <dbReference type="ARBA" id="ARBA00023315"/>
    </source>
</evidence>
<dbReference type="Proteomes" id="UP000028549">
    <property type="component" value="Unassembled WGS sequence"/>
</dbReference>
<keyword evidence="2" id="KW-0012">Acyltransferase</keyword>
<evidence type="ECO:0000313" key="4">
    <source>
        <dbReference type="EMBL" id="KEZ47273.1"/>
    </source>
</evidence>
<feature type="domain" description="N-acetyltransferase" evidence="3">
    <location>
        <begin position="2"/>
        <end position="155"/>
    </location>
</feature>
<dbReference type="Pfam" id="PF00583">
    <property type="entry name" value="Acetyltransf_1"/>
    <property type="match status" value="1"/>
</dbReference>
<dbReference type="PANTHER" id="PTHR43072">
    <property type="entry name" value="N-ACETYLTRANSFERASE"/>
    <property type="match status" value="1"/>
</dbReference>
<dbReference type="STRING" id="246786.GS18_0220775"/>
<protein>
    <submittedName>
        <fullName evidence="4">Phosphinothricin acetyltransferase</fullName>
    </submittedName>
</protein>
<reference evidence="4 5" key="1">
    <citation type="journal article" date="2005" name="Int. J. Syst. Evol. Microbiol.">
        <title>Bacillus cibi sp. nov., isolated from jeotgal, a traditional Korean fermented seafood.</title>
        <authorList>
            <person name="Yoon J.H."/>
            <person name="Lee C.H."/>
            <person name="Oh T.K."/>
        </authorList>
    </citation>
    <scope>NUCLEOTIDE SEQUENCE [LARGE SCALE GENOMIC DNA]</scope>
    <source>
        <strain evidence="4 5">DSM 16189</strain>
    </source>
</reference>
<proteinExistence type="predicted"/>
<evidence type="ECO:0000256" key="1">
    <source>
        <dbReference type="ARBA" id="ARBA00022679"/>
    </source>
</evidence>
<dbReference type="InterPro" id="IPR000182">
    <property type="entry name" value="GNAT_dom"/>
</dbReference>
<dbReference type="GO" id="GO:0016747">
    <property type="term" value="F:acyltransferase activity, transferring groups other than amino-acyl groups"/>
    <property type="evidence" value="ECO:0007669"/>
    <property type="project" value="InterPro"/>
</dbReference>
<dbReference type="CDD" id="cd04301">
    <property type="entry name" value="NAT_SF"/>
    <property type="match status" value="1"/>
</dbReference>
<comment type="caution">
    <text evidence="4">The sequence shown here is derived from an EMBL/GenBank/DDBJ whole genome shotgun (WGS) entry which is preliminary data.</text>
</comment>
<dbReference type="AlphaFoldDB" id="A0A084GIW1"/>
<sequence>MYEIKKMTVLHWKQVKEIYLEGISTGNATFETEAPEWEKWDGSHSKECRLVAEHGGTVYGWAALSPVSGRCVYAGVADVSIYIASAYKGKGIGTALLRAIIELSEQQGFWTLQAGIFPENTSSLKLHEKAGFRRIGVREKIGKMNGVWRDVVFLERRSGKL</sequence>
<dbReference type="SUPFAM" id="SSF55729">
    <property type="entry name" value="Acyl-CoA N-acyltransferases (Nat)"/>
    <property type="match status" value="1"/>
</dbReference>
<dbReference type="PROSITE" id="PS51186">
    <property type="entry name" value="GNAT"/>
    <property type="match status" value="1"/>
</dbReference>
<dbReference type="PANTHER" id="PTHR43072:SF23">
    <property type="entry name" value="UPF0039 PROTEIN C11D3.02C"/>
    <property type="match status" value="1"/>
</dbReference>
<keyword evidence="1" id="KW-0808">Transferase</keyword>
<keyword evidence="5" id="KW-1185">Reference proteome</keyword>
<evidence type="ECO:0000259" key="3">
    <source>
        <dbReference type="PROSITE" id="PS51186"/>
    </source>
</evidence>
<organism evidence="4 5">
    <name type="scientific">Metabacillus indicus</name>
    <name type="common">Bacillus indicus</name>
    <dbReference type="NCBI Taxonomy" id="246786"/>
    <lineage>
        <taxon>Bacteria</taxon>
        <taxon>Bacillati</taxon>
        <taxon>Bacillota</taxon>
        <taxon>Bacilli</taxon>
        <taxon>Bacillales</taxon>
        <taxon>Bacillaceae</taxon>
        <taxon>Metabacillus</taxon>
    </lineage>
</organism>